<evidence type="ECO:0000256" key="1">
    <source>
        <dbReference type="ARBA" id="ARBA00005417"/>
    </source>
</evidence>
<dbReference type="RefSeq" id="WP_068134711.1">
    <property type="nucleotide sequence ID" value="NZ_AP014924.1"/>
</dbReference>
<dbReference type="Gene3D" id="3.40.50.300">
    <property type="entry name" value="P-loop containing nucleotide triphosphate hydrolases"/>
    <property type="match status" value="1"/>
</dbReference>
<dbReference type="InterPro" id="IPR027417">
    <property type="entry name" value="P-loop_NTPase"/>
</dbReference>
<dbReference type="KEGG" id="lpil:LIP_0864"/>
<reference evidence="7" key="1">
    <citation type="submission" date="2015-07" db="EMBL/GenBank/DDBJ databases">
        <title>Complete genome sequence and phylogenetic analysis of Limnochorda pilosa.</title>
        <authorList>
            <person name="Watanabe M."/>
            <person name="Kojima H."/>
            <person name="Fukui M."/>
        </authorList>
    </citation>
    <scope>NUCLEOTIDE SEQUENCE [LARGE SCALE GENOMIC DNA]</scope>
    <source>
        <strain evidence="7">HC45</strain>
    </source>
</reference>
<gene>
    <name evidence="6" type="ORF">LIP_0864</name>
</gene>
<dbReference type="OrthoDB" id="9804819at2"/>
<keyword evidence="3" id="KW-0547">Nucleotide-binding</keyword>
<protein>
    <submittedName>
        <fullName evidence="6">ABC transporter ATP-binding protein</fullName>
    </submittedName>
</protein>
<keyword evidence="4 6" id="KW-0067">ATP-binding</keyword>
<dbReference type="SUPFAM" id="SSF52540">
    <property type="entry name" value="P-loop containing nucleoside triphosphate hydrolases"/>
    <property type="match status" value="1"/>
</dbReference>
<dbReference type="InterPro" id="IPR017871">
    <property type="entry name" value="ABC_transporter-like_CS"/>
</dbReference>
<dbReference type="EMBL" id="AP014924">
    <property type="protein sequence ID" value="BAS26721.1"/>
    <property type="molecule type" value="Genomic_DNA"/>
</dbReference>
<evidence type="ECO:0000313" key="7">
    <source>
        <dbReference type="Proteomes" id="UP000065807"/>
    </source>
</evidence>
<evidence type="ECO:0000256" key="4">
    <source>
        <dbReference type="ARBA" id="ARBA00022840"/>
    </source>
</evidence>
<dbReference type="PANTHER" id="PTHR43335:SF11">
    <property type="entry name" value="ABC TRANSPORTER RELATED"/>
    <property type="match status" value="1"/>
</dbReference>
<evidence type="ECO:0000259" key="5">
    <source>
        <dbReference type="PROSITE" id="PS50893"/>
    </source>
</evidence>
<dbReference type="STRING" id="1555112.LIP_0864"/>
<accession>A0A0K2SHX7</accession>
<dbReference type="Proteomes" id="UP000065807">
    <property type="component" value="Chromosome"/>
</dbReference>
<reference evidence="7" key="2">
    <citation type="journal article" date="2016" name="Int. J. Syst. Evol. Microbiol.">
        <title>Complete genome sequence and cell structure of Limnochorda pilosa, a Gram-negative spore-former within the phylum Firmicutes.</title>
        <authorList>
            <person name="Watanabe M."/>
            <person name="Kojima H."/>
            <person name="Fukui M."/>
        </authorList>
    </citation>
    <scope>NUCLEOTIDE SEQUENCE [LARGE SCALE GENOMIC DNA]</scope>
    <source>
        <strain evidence="7">HC45</strain>
    </source>
</reference>
<dbReference type="InterPro" id="IPR003593">
    <property type="entry name" value="AAA+_ATPase"/>
</dbReference>
<dbReference type="Pfam" id="PF00005">
    <property type="entry name" value="ABC_tran"/>
    <property type="match status" value="1"/>
</dbReference>
<dbReference type="InterPro" id="IPR003439">
    <property type="entry name" value="ABC_transporter-like_ATP-bd"/>
</dbReference>
<dbReference type="PROSITE" id="PS00211">
    <property type="entry name" value="ABC_TRANSPORTER_1"/>
    <property type="match status" value="1"/>
</dbReference>
<feature type="domain" description="ABC transporter" evidence="5">
    <location>
        <begin position="7"/>
        <end position="225"/>
    </location>
</feature>
<name>A0A0K2SHX7_LIMPI</name>
<evidence type="ECO:0000256" key="3">
    <source>
        <dbReference type="ARBA" id="ARBA00022741"/>
    </source>
</evidence>
<evidence type="ECO:0000313" key="6">
    <source>
        <dbReference type="EMBL" id="BAS26721.1"/>
    </source>
</evidence>
<dbReference type="PROSITE" id="PS50893">
    <property type="entry name" value="ABC_TRANSPORTER_2"/>
    <property type="match status" value="1"/>
</dbReference>
<proteinExistence type="inferred from homology"/>
<evidence type="ECO:0000256" key="2">
    <source>
        <dbReference type="ARBA" id="ARBA00022448"/>
    </source>
</evidence>
<keyword evidence="7" id="KW-1185">Reference proteome</keyword>
<dbReference type="SMART" id="SM00382">
    <property type="entry name" value="AAA"/>
    <property type="match status" value="1"/>
</dbReference>
<organism evidence="6 7">
    <name type="scientific">Limnochorda pilosa</name>
    <dbReference type="NCBI Taxonomy" id="1555112"/>
    <lineage>
        <taxon>Bacteria</taxon>
        <taxon>Bacillati</taxon>
        <taxon>Bacillota</taxon>
        <taxon>Limnochordia</taxon>
        <taxon>Limnochordales</taxon>
        <taxon>Limnochordaceae</taxon>
        <taxon>Limnochorda</taxon>
    </lineage>
</organism>
<dbReference type="PANTHER" id="PTHR43335">
    <property type="entry name" value="ABC TRANSPORTER, ATP-BINDING PROTEIN"/>
    <property type="match status" value="1"/>
</dbReference>
<sequence length="300" mass="32782">MTREALVEFQEVEKRYGEVRALDGLSFGVPSSGCLGLLGPNGAGKTTALKSLLGLTRIDGGAITSRARRIGYLPQQPGLFGWMTGREYLEFVGAAVGMPSGELKEAVPRWLRQVGLEGAGRRRVGGFSGGMRQRLGLAAALLHEPDLVVLDEPVSSLDPVGRHEVLNLIGEIKRERCVIMSTHILDDAERVCDEVVIMRDGRALLQRTMPELRREVPARYEVELAGTDGELERVQAVFSEQPWVQGSWVEGPTLVLALTGDEEAPEAMRTLASLPRVSVLRFAKSKASLEDVFLRVVNGR</sequence>
<comment type="similarity">
    <text evidence="1">Belongs to the ABC transporter superfamily.</text>
</comment>
<dbReference type="CDD" id="cd03230">
    <property type="entry name" value="ABC_DR_subfamily_A"/>
    <property type="match status" value="1"/>
</dbReference>
<dbReference type="GO" id="GO:0016887">
    <property type="term" value="F:ATP hydrolysis activity"/>
    <property type="evidence" value="ECO:0007669"/>
    <property type="project" value="InterPro"/>
</dbReference>
<dbReference type="AlphaFoldDB" id="A0A0K2SHX7"/>
<keyword evidence="2" id="KW-0813">Transport</keyword>
<dbReference type="GO" id="GO:0005524">
    <property type="term" value="F:ATP binding"/>
    <property type="evidence" value="ECO:0007669"/>
    <property type="project" value="UniProtKB-KW"/>
</dbReference>